<proteinExistence type="predicted"/>
<dbReference type="CDD" id="cd16021">
    <property type="entry name" value="ALP_like"/>
    <property type="match status" value="1"/>
</dbReference>
<gene>
    <name evidence="2" type="ORF">PSYICH_LOCUS14655</name>
</gene>
<evidence type="ECO:0000313" key="3">
    <source>
        <dbReference type="Proteomes" id="UP001153636"/>
    </source>
</evidence>
<dbReference type="PANTHER" id="PTHR10974">
    <property type="entry name" value="FI08016P-RELATED"/>
    <property type="match status" value="1"/>
</dbReference>
<dbReference type="InterPro" id="IPR004245">
    <property type="entry name" value="DUF229"/>
</dbReference>
<sequence length="653" mass="75925">MYLMVPIFRCLQRKLFLWGILIFATLLYTINIIVIITEDEDITSNKANKLSDNLQEINYLINTSNCRIPEDDPFNDEIIVFLENEVTLTCSKYDLLTYIDKTNGAVTLNINKSLLGVYSSLPVQCCYSYIKRISYEIDDDNEIEFTDCIVFEDTVNLTFPYIRVNCYNFLTSVYTNVHATTLPLVKETNTSPNKNKFSVLLVGIDSMSKSNIRRTMPRTYQFAEEHFFKLRGYNKIGLNTFPNLMAILTGYNCDQLDQICNNSVRLNTCHFIWDHFRESKYVTAFAEDECILSTFNYHRPGFSVEPTDFYYRPYFLASETLKVQKFKSMTFCAGPEISGQRILNAAKDFAISFKDEPSFGLFWTNSFSHDDINMAAAMDVPTFKFLSDPHFMSALDNTIFIFFSDHGFRFGDIRFTHSGWLEERLPFIYIRLPKKFEKLYPDKYKNFLTNIERLTVPYDLFYTFQDILEMGDSNYKKYIGKGCPECLSIFSEVPENRSCEDAHIDSHWCTCEKHTYIDPNDHNVRLIGQFILGTVNKRIKHKAVGSLCSTYSLRRVRSAGISKPYVNHQNETVNHYLLTIETNPTAMFEATVEASFKNGKHYFQLLGGMGRVDMYRKVTWCIDDNDIKPYCYCTTTSLFGYLKNIIYKLLPFI</sequence>
<dbReference type="GO" id="GO:0005615">
    <property type="term" value="C:extracellular space"/>
    <property type="evidence" value="ECO:0007669"/>
    <property type="project" value="TreeGrafter"/>
</dbReference>
<organism evidence="2 3">
    <name type="scientific">Psylliodes chrysocephalus</name>
    <dbReference type="NCBI Taxonomy" id="3402493"/>
    <lineage>
        <taxon>Eukaryota</taxon>
        <taxon>Metazoa</taxon>
        <taxon>Ecdysozoa</taxon>
        <taxon>Arthropoda</taxon>
        <taxon>Hexapoda</taxon>
        <taxon>Insecta</taxon>
        <taxon>Pterygota</taxon>
        <taxon>Neoptera</taxon>
        <taxon>Endopterygota</taxon>
        <taxon>Coleoptera</taxon>
        <taxon>Polyphaga</taxon>
        <taxon>Cucujiformia</taxon>
        <taxon>Chrysomeloidea</taxon>
        <taxon>Chrysomelidae</taxon>
        <taxon>Galerucinae</taxon>
        <taxon>Alticini</taxon>
        <taxon>Psylliodes</taxon>
    </lineage>
</organism>
<dbReference type="SUPFAM" id="SSF53649">
    <property type="entry name" value="Alkaline phosphatase-like"/>
    <property type="match status" value="1"/>
</dbReference>
<feature type="transmembrane region" description="Helical" evidence="1">
    <location>
        <begin position="15"/>
        <end position="36"/>
    </location>
</feature>
<dbReference type="EMBL" id="OV651820">
    <property type="protein sequence ID" value="CAH1114076.1"/>
    <property type="molecule type" value="Genomic_DNA"/>
</dbReference>
<protein>
    <submittedName>
        <fullName evidence="2">Uncharacterized protein</fullName>
    </submittedName>
</protein>
<dbReference type="Pfam" id="PF02995">
    <property type="entry name" value="DUF229"/>
    <property type="match status" value="1"/>
</dbReference>
<keyword evidence="3" id="KW-1185">Reference proteome</keyword>
<dbReference type="PANTHER" id="PTHR10974:SF9">
    <property type="entry name" value="DUF229 DOMAIN CONTAINING PROTEIN-RELATED"/>
    <property type="match status" value="1"/>
</dbReference>
<dbReference type="OrthoDB" id="413313at2759"/>
<dbReference type="FunFam" id="3.40.720.10:FF:000017">
    <property type="entry name" value="Predicted protein"/>
    <property type="match status" value="1"/>
</dbReference>
<keyword evidence="1" id="KW-0472">Membrane</keyword>
<dbReference type="Proteomes" id="UP001153636">
    <property type="component" value="Chromosome 8"/>
</dbReference>
<evidence type="ECO:0000313" key="2">
    <source>
        <dbReference type="EMBL" id="CAH1114076.1"/>
    </source>
</evidence>
<keyword evidence="1" id="KW-0812">Transmembrane</keyword>
<dbReference type="InterPro" id="IPR017850">
    <property type="entry name" value="Alkaline_phosphatase_core_sf"/>
</dbReference>
<accession>A0A9P0D7Y4</accession>
<keyword evidence="1" id="KW-1133">Transmembrane helix</keyword>
<dbReference type="AlphaFoldDB" id="A0A9P0D7Y4"/>
<evidence type="ECO:0000256" key="1">
    <source>
        <dbReference type="SAM" id="Phobius"/>
    </source>
</evidence>
<reference evidence="2" key="1">
    <citation type="submission" date="2022-01" db="EMBL/GenBank/DDBJ databases">
        <authorList>
            <person name="King R."/>
        </authorList>
    </citation>
    <scope>NUCLEOTIDE SEQUENCE</scope>
</reference>
<name>A0A9P0D7Y4_9CUCU</name>
<dbReference type="Gene3D" id="3.40.720.10">
    <property type="entry name" value="Alkaline Phosphatase, subunit A"/>
    <property type="match status" value="1"/>
</dbReference>